<reference evidence="1" key="1">
    <citation type="journal article" date="2023" name="Plant J.">
        <title>The genome of the king protea, Protea cynaroides.</title>
        <authorList>
            <person name="Chang J."/>
            <person name="Duong T.A."/>
            <person name="Schoeman C."/>
            <person name="Ma X."/>
            <person name="Roodt D."/>
            <person name="Barker N."/>
            <person name="Li Z."/>
            <person name="Van de Peer Y."/>
            <person name="Mizrachi E."/>
        </authorList>
    </citation>
    <scope>NUCLEOTIDE SEQUENCE</scope>
    <source>
        <tissue evidence="1">Young leaves</tissue>
    </source>
</reference>
<comment type="caution">
    <text evidence="1">The sequence shown here is derived from an EMBL/GenBank/DDBJ whole genome shotgun (WGS) entry which is preliminary data.</text>
</comment>
<protein>
    <submittedName>
        <fullName evidence="1">Uncharacterized protein</fullName>
    </submittedName>
</protein>
<dbReference type="AlphaFoldDB" id="A0A9Q0KH24"/>
<evidence type="ECO:0000313" key="1">
    <source>
        <dbReference type="EMBL" id="KAJ4970331.1"/>
    </source>
</evidence>
<evidence type="ECO:0000313" key="2">
    <source>
        <dbReference type="Proteomes" id="UP001141806"/>
    </source>
</evidence>
<organism evidence="1 2">
    <name type="scientific">Protea cynaroides</name>
    <dbReference type="NCBI Taxonomy" id="273540"/>
    <lineage>
        <taxon>Eukaryota</taxon>
        <taxon>Viridiplantae</taxon>
        <taxon>Streptophyta</taxon>
        <taxon>Embryophyta</taxon>
        <taxon>Tracheophyta</taxon>
        <taxon>Spermatophyta</taxon>
        <taxon>Magnoliopsida</taxon>
        <taxon>Proteales</taxon>
        <taxon>Proteaceae</taxon>
        <taxon>Protea</taxon>
    </lineage>
</organism>
<keyword evidence="2" id="KW-1185">Reference proteome</keyword>
<dbReference type="EMBL" id="JAMYWD010000005">
    <property type="protein sequence ID" value="KAJ4970331.1"/>
    <property type="molecule type" value="Genomic_DNA"/>
</dbReference>
<gene>
    <name evidence="1" type="ORF">NE237_003430</name>
</gene>
<name>A0A9Q0KH24_9MAGN</name>
<accession>A0A9Q0KH24</accession>
<dbReference type="Proteomes" id="UP001141806">
    <property type="component" value="Unassembled WGS sequence"/>
</dbReference>
<sequence>MKIPFGSVSCGIRLSRSSAFNICCEERVGVVVVDILHVAMHASAYFIKSSRSCCVGGWFAGCCEFRNNSCIGDIETFIWSGFPYAGTLSDNECQCIWVNEFYGGIHPHFHACFGCFLSCKEN</sequence>
<proteinExistence type="predicted"/>